<organism evidence="2 3">
    <name type="scientific">Agaribacter flavus</name>
    <dbReference type="NCBI Taxonomy" id="1902781"/>
    <lineage>
        <taxon>Bacteria</taxon>
        <taxon>Pseudomonadati</taxon>
        <taxon>Pseudomonadota</taxon>
        <taxon>Gammaproteobacteria</taxon>
        <taxon>Alteromonadales</taxon>
        <taxon>Alteromonadaceae</taxon>
        <taxon>Agaribacter</taxon>
    </lineage>
</organism>
<keyword evidence="3" id="KW-1185">Reference proteome</keyword>
<sequence>MKKLIKFALIGFIGLVLILKSISTPLLCGGTFMQNWMGLGSCTESQSQFMGLGYTYFEGTESVGVAVLVIFLLVLIIVGQKWLRKRAG</sequence>
<comment type="caution">
    <text evidence="2">The sequence shown here is derived from an EMBL/GenBank/DDBJ whole genome shotgun (WGS) entry which is preliminary data.</text>
</comment>
<dbReference type="RefSeq" id="WP_376919979.1">
    <property type="nucleotide sequence ID" value="NZ_JBHRSW010000015.1"/>
</dbReference>
<feature type="transmembrane region" description="Helical" evidence="1">
    <location>
        <begin position="63"/>
        <end position="83"/>
    </location>
</feature>
<evidence type="ECO:0000256" key="1">
    <source>
        <dbReference type="SAM" id="Phobius"/>
    </source>
</evidence>
<evidence type="ECO:0000313" key="2">
    <source>
        <dbReference type="EMBL" id="MFC3121841.1"/>
    </source>
</evidence>
<keyword evidence="1" id="KW-0472">Membrane</keyword>
<protein>
    <submittedName>
        <fullName evidence="2">Uncharacterized protein</fullName>
    </submittedName>
</protein>
<dbReference type="EMBL" id="JBHRSW010000015">
    <property type="protein sequence ID" value="MFC3121841.1"/>
    <property type="molecule type" value="Genomic_DNA"/>
</dbReference>
<proteinExistence type="predicted"/>
<reference evidence="3" key="1">
    <citation type="journal article" date="2019" name="Int. J. Syst. Evol. Microbiol.">
        <title>The Global Catalogue of Microorganisms (GCM) 10K type strain sequencing project: providing services to taxonomists for standard genome sequencing and annotation.</title>
        <authorList>
            <consortium name="The Broad Institute Genomics Platform"/>
            <consortium name="The Broad Institute Genome Sequencing Center for Infectious Disease"/>
            <person name="Wu L."/>
            <person name="Ma J."/>
        </authorList>
    </citation>
    <scope>NUCLEOTIDE SEQUENCE [LARGE SCALE GENOMIC DNA]</scope>
    <source>
        <strain evidence="3">KCTC 52473</strain>
    </source>
</reference>
<keyword evidence="1" id="KW-1133">Transmembrane helix</keyword>
<keyword evidence="1" id="KW-0812">Transmembrane</keyword>
<gene>
    <name evidence="2" type="ORF">ACFOHL_09435</name>
</gene>
<evidence type="ECO:0000313" key="3">
    <source>
        <dbReference type="Proteomes" id="UP001595478"/>
    </source>
</evidence>
<dbReference type="Proteomes" id="UP001595478">
    <property type="component" value="Unassembled WGS sequence"/>
</dbReference>
<accession>A0ABV7FTP3</accession>
<name>A0ABV7FTP3_9ALTE</name>